<dbReference type="STRING" id="119000.SAMN05661010_00817"/>
<dbReference type="InterPro" id="IPR005158">
    <property type="entry name" value="BTAD"/>
</dbReference>
<dbReference type="Pfam" id="PF03704">
    <property type="entry name" value="BTAD"/>
    <property type="match status" value="1"/>
</dbReference>
<dbReference type="GO" id="GO:0004016">
    <property type="term" value="F:adenylate cyclase activity"/>
    <property type="evidence" value="ECO:0007669"/>
    <property type="project" value="TreeGrafter"/>
</dbReference>
<dbReference type="InterPro" id="IPR027417">
    <property type="entry name" value="P-loop_NTPase"/>
</dbReference>
<dbReference type="Gene3D" id="1.25.40.10">
    <property type="entry name" value="Tetratricopeptide repeat domain"/>
    <property type="match status" value="2"/>
</dbReference>
<keyword evidence="2" id="KW-0067">ATP-binding</keyword>
<dbReference type="GO" id="GO:0005737">
    <property type="term" value="C:cytoplasm"/>
    <property type="evidence" value="ECO:0007669"/>
    <property type="project" value="TreeGrafter"/>
</dbReference>
<dbReference type="AlphaFoldDB" id="A0A1G9GSP1"/>
<evidence type="ECO:0000259" key="3">
    <source>
        <dbReference type="SMART" id="SM01043"/>
    </source>
</evidence>
<keyword evidence="5" id="KW-1185">Reference proteome</keyword>
<evidence type="ECO:0000313" key="4">
    <source>
        <dbReference type="EMBL" id="SDL03634.1"/>
    </source>
</evidence>
<dbReference type="SUPFAM" id="SSF52540">
    <property type="entry name" value="P-loop containing nucleoside triphosphate hydrolases"/>
    <property type="match status" value="1"/>
</dbReference>
<name>A0A1G9GSP1_9GAMM</name>
<accession>A0A1G9GSP1</accession>
<dbReference type="RefSeq" id="WP_089725710.1">
    <property type="nucleotide sequence ID" value="NZ_FNGI01000001.1"/>
</dbReference>
<dbReference type="SUPFAM" id="SSF48452">
    <property type="entry name" value="TPR-like"/>
    <property type="match status" value="2"/>
</dbReference>
<evidence type="ECO:0000256" key="1">
    <source>
        <dbReference type="ARBA" id="ARBA00022741"/>
    </source>
</evidence>
<keyword evidence="1" id="KW-0547">Nucleotide-binding</keyword>
<dbReference type="Gene3D" id="1.10.10.10">
    <property type="entry name" value="Winged helix-like DNA-binding domain superfamily/Winged helix DNA-binding domain"/>
    <property type="match status" value="1"/>
</dbReference>
<dbReference type="OrthoDB" id="9808398at2"/>
<dbReference type="SMART" id="SM01043">
    <property type="entry name" value="BTAD"/>
    <property type="match status" value="1"/>
</dbReference>
<feature type="domain" description="Bacterial transcriptional activator" evidence="3">
    <location>
        <begin position="100"/>
        <end position="244"/>
    </location>
</feature>
<dbReference type="InterPro" id="IPR011990">
    <property type="entry name" value="TPR-like_helical_dom_sf"/>
</dbReference>
<dbReference type="InterPro" id="IPR036388">
    <property type="entry name" value="WH-like_DNA-bd_sf"/>
</dbReference>
<sequence length="1012" mass="111834">MPGENTGTDIGLLGRFEVRRGGVLVPLPPSRKSRALLAFLVLAGEPVRRERLCELFFETPADPRAALRWCLSKLRPLVDDTDTARLIAQCDHIAFAADDVDVDVFVYRQLVGGEPEQAETDTLEEAARRYRGVLLEDIDLPECHRFAAWLTGERERLDVLHDRVLATLVRRLHDRPERALEWAGTRLRLNPYAEEAHADVMDSLVRLGRRDEALKQFRRCSRMLAEELGLKPSQTLREAYARLSAGQSGAPVVRQTGDDLPALVGRHKETAALRTWLAEASAAAEPEVLWLHGEPGIGKSRLLAELAAMTGDTGGQTLAGRGFEVETTRPQGAWIDLLSAIPRPRIPEYLRAVLAPLRPELDTAGSAPIDRNLLFATVAELLATLATTAAPLVILFDDVQWLDKASISLLHYVIRTTAGRGVLFACAARPSELETNAAAQKLTQALRHDGRLRDLDIPAMSAEDTRALVCRLDPELDTELVYRHSQGNPLFALEVARAMQRGALELSRTLDTLIGDRLAGLDAQTSTLLPWAAALGHDFDLERLGEVCDLSAPALLTALGILEKRRIFKVSDNGRYDFNHDLIREAAYQQVSQPCRRVIHARIAQTLATRQIDAEANELVRHAILADDPAMAARAAVAAGRYGLSIFGYEEVSAQITRGISLLDRLLETQRLEREAELLELWVHPGMAPYRPDDLQARLLHLVKQARLQRRPTLLAHCFYLLANIHYQTGDTHHAIQRAFNAETAGRDADPVTVVRAIADCAKCLGMLQRDMPRVRALALEAQALAAELDNQFYEIPLALGLAHQHAGQWRRAHQCYEQALALARNSSDHWWEVYCLSRLPLLELERGRPQAVTPWCEELVPLAEKMGLDSETALAHALGALAGMALLAADAEPRLNAALAQLRSADSQWLLAQVQIFGAGCDLAAGRYDAAEQRAGEALTAARIVDQRSEMALAQTLLAELAWRAGDGETARAQLDAVAPDFADRPLLSHRARRAYTDARRRLSETALIQR</sequence>
<dbReference type="Pfam" id="PF13191">
    <property type="entry name" value="AAA_16"/>
    <property type="match status" value="1"/>
</dbReference>
<dbReference type="PANTHER" id="PTHR16305">
    <property type="entry name" value="TESTICULAR SOLUBLE ADENYLYL CYCLASE"/>
    <property type="match status" value="1"/>
</dbReference>
<evidence type="ECO:0000256" key="2">
    <source>
        <dbReference type="ARBA" id="ARBA00022840"/>
    </source>
</evidence>
<evidence type="ECO:0000313" key="5">
    <source>
        <dbReference type="Proteomes" id="UP000198654"/>
    </source>
</evidence>
<organism evidence="4 5">
    <name type="scientific">Modicisalibacter muralis</name>
    <dbReference type="NCBI Taxonomy" id="119000"/>
    <lineage>
        <taxon>Bacteria</taxon>
        <taxon>Pseudomonadati</taxon>
        <taxon>Pseudomonadota</taxon>
        <taxon>Gammaproteobacteria</taxon>
        <taxon>Oceanospirillales</taxon>
        <taxon>Halomonadaceae</taxon>
        <taxon>Modicisalibacter</taxon>
    </lineage>
</organism>
<dbReference type="PANTHER" id="PTHR16305:SF28">
    <property type="entry name" value="GUANYLATE CYCLASE DOMAIN-CONTAINING PROTEIN"/>
    <property type="match status" value="1"/>
</dbReference>
<gene>
    <name evidence="4" type="ORF">SAMN05661010_00817</name>
</gene>
<proteinExistence type="predicted"/>
<protein>
    <submittedName>
        <fullName evidence="4">Transcriptional activator domain-containing protein</fullName>
    </submittedName>
</protein>
<dbReference type="InterPro" id="IPR041664">
    <property type="entry name" value="AAA_16"/>
</dbReference>
<reference evidence="4 5" key="1">
    <citation type="submission" date="2016-10" db="EMBL/GenBank/DDBJ databases">
        <authorList>
            <person name="de Groot N.N."/>
        </authorList>
    </citation>
    <scope>NUCLEOTIDE SEQUENCE [LARGE SCALE GENOMIC DNA]</scope>
    <source>
        <strain evidence="4 5">DSM 14789</strain>
    </source>
</reference>
<dbReference type="GO" id="GO:0005524">
    <property type="term" value="F:ATP binding"/>
    <property type="evidence" value="ECO:0007669"/>
    <property type="project" value="UniProtKB-KW"/>
</dbReference>
<dbReference type="Proteomes" id="UP000198654">
    <property type="component" value="Unassembled WGS sequence"/>
</dbReference>
<dbReference type="EMBL" id="FNGI01000001">
    <property type="protein sequence ID" value="SDL03634.1"/>
    <property type="molecule type" value="Genomic_DNA"/>
</dbReference>